<evidence type="ECO:0000256" key="4">
    <source>
        <dbReference type="PROSITE-ProRule" id="PRU00473"/>
    </source>
</evidence>
<dbReference type="PANTHER" id="PTHR30329">
    <property type="entry name" value="STATOR ELEMENT OF FLAGELLAR MOTOR COMPLEX"/>
    <property type="match status" value="1"/>
</dbReference>
<dbReference type="RefSeq" id="WP_261618131.1">
    <property type="nucleotide sequence ID" value="NZ_JALIDZ010000013.1"/>
</dbReference>
<dbReference type="InterPro" id="IPR050330">
    <property type="entry name" value="Bact_OuterMem_StrucFunc"/>
</dbReference>
<evidence type="ECO:0000256" key="5">
    <source>
        <dbReference type="SAM" id="SignalP"/>
    </source>
</evidence>
<evidence type="ECO:0000259" key="6">
    <source>
        <dbReference type="PROSITE" id="PS51123"/>
    </source>
</evidence>
<name>A0AAW5R407_9HYPH</name>
<reference evidence="7 8" key="1">
    <citation type="submission" date="2022-04" db="EMBL/GenBank/DDBJ databases">
        <authorList>
            <person name="Ye Y.-Q."/>
            <person name="Du Z.-J."/>
        </authorList>
    </citation>
    <scope>NUCLEOTIDE SEQUENCE [LARGE SCALE GENOMIC DNA]</scope>
    <source>
        <strain evidence="7 8">A6E488</strain>
    </source>
</reference>
<accession>A0AAW5R407</accession>
<sequence>MKAFYSTLAALVVAALSTGAAHAQSAVTQGDLIRDLQGLSNRTTVLDVNKMRNDVLVKIRTENTEENVGRDEYLDYFANLPNFDVEILFDFDSDIIKPESYRILGAMADALHHPVLVGDQFLIVGHTDAKGKREYNLGLSQRRADAIRNALVSYFKVAPNRLRAFGLGEEQLKDPANPEGGINRRVQLVNLGPLP</sequence>
<dbReference type="Gene3D" id="3.30.1330.60">
    <property type="entry name" value="OmpA-like domain"/>
    <property type="match status" value="1"/>
</dbReference>
<dbReference type="AlphaFoldDB" id="A0AAW5R407"/>
<proteinExistence type="predicted"/>
<comment type="caution">
    <text evidence="7">The sequence shown here is derived from an EMBL/GenBank/DDBJ whole genome shotgun (WGS) entry which is preliminary data.</text>
</comment>
<evidence type="ECO:0000256" key="1">
    <source>
        <dbReference type="ARBA" id="ARBA00004442"/>
    </source>
</evidence>
<keyword evidence="5" id="KW-0732">Signal</keyword>
<dbReference type="PANTHER" id="PTHR30329:SF21">
    <property type="entry name" value="LIPOPROTEIN YIAD-RELATED"/>
    <property type="match status" value="1"/>
</dbReference>
<organism evidence="7 8">
    <name type="scientific">Microbaculum marinisediminis</name>
    <dbReference type="NCBI Taxonomy" id="2931392"/>
    <lineage>
        <taxon>Bacteria</taxon>
        <taxon>Pseudomonadati</taxon>
        <taxon>Pseudomonadota</taxon>
        <taxon>Alphaproteobacteria</taxon>
        <taxon>Hyphomicrobiales</taxon>
        <taxon>Tepidamorphaceae</taxon>
        <taxon>Microbaculum</taxon>
    </lineage>
</organism>
<dbReference type="EMBL" id="JALIDZ010000013">
    <property type="protein sequence ID" value="MCT8974544.1"/>
    <property type="molecule type" value="Genomic_DNA"/>
</dbReference>
<dbReference type="Pfam" id="PF00691">
    <property type="entry name" value="OmpA"/>
    <property type="match status" value="1"/>
</dbReference>
<dbReference type="PROSITE" id="PS51123">
    <property type="entry name" value="OMPA_2"/>
    <property type="match status" value="1"/>
</dbReference>
<evidence type="ECO:0000313" key="8">
    <source>
        <dbReference type="Proteomes" id="UP001320898"/>
    </source>
</evidence>
<evidence type="ECO:0000256" key="3">
    <source>
        <dbReference type="ARBA" id="ARBA00023237"/>
    </source>
</evidence>
<feature type="domain" description="OmpA-like" evidence="6">
    <location>
        <begin position="76"/>
        <end position="194"/>
    </location>
</feature>
<comment type="subcellular location">
    <subcellularLocation>
        <location evidence="1">Cell outer membrane</location>
    </subcellularLocation>
</comment>
<dbReference type="CDD" id="cd07185">
    <property type="entry name" value="OmpA_C-like"/>
    <property type="match status" value="1"/>
</dbReference>
<dbReference type="SUPFAM" id="SSF103088">
    <property type="entry name" value="OmpA-like"/>
    <property type="match status" value="1"/>
</dbReference>
<dbReference type="InterPro" id="IPR006690">
    <property type="entry name" value="OMPA-like_CS"/>
</dbReference>
<evidence type="ECO:0000256" key="2">
    <source>
        <dbReference type="ARBA" id="ARBA00023136"/>
    </source>
</evidence>
<dbReference type="Proteomes" id="UP001320898">
    <property type="component" value="Unassembled WGS sequence"/>
</dbReference>
<dbReference type="InterPro" id="IPR036737">
    <property type="entry name" value="OmpA-like_sf"/>
</dbReference>
<feature type="signal peptide" evidence="5">
    <location>
        <begin position="1"/>
        <end position="23"/>
    </location>
</feature>
<dbReference type="GO" id="GO:0009279">
    <property type="term" value="C:cell outer membrane"/>
    <property type="evidence" value="ECO:0007669"/>
    <property type="project" value="UniProtKB-SubCell"/>
</dbReference>
<gene>
    <name evidence="7" type="ORF">MUB46_21980</name>
</gene>
<dbReference type="PRINTS" id="PR01021">
    <property type="entry name" value="OMPADOMAIN"/>
</dbReference>
<keyword evidence="2 4" id="KW-0472">Membrane</keyword>
<evidence type="ECO:0000313" key="7">
    <source>
        <dbReference type="EMBL" id="MCT8974544.1"/>
    </source>
</evidence>
<dbReference type="InterPro" id="IPR006664">
    <property type="entry name" value="OMP_bac"/>
</dbReference>
<dbReference type="InterPro" id="IPR006665">
    <property type="entry name" value="OmpA-like"/>
</dbReference>
<dbReference type="PROSITE" id="PS01068">
    <property type="entry name" value="OMPA_1"/>
    <property type="match status" value="1"/>
</dbReference>
<protein>
    <submittedName>
        <fullName evidence="7">OmpA family protein</fullName>
    </submittedName>
</protein>
<keyword evidence="3" id="KW-0998">Cell outer membrane</keyword>
<feature type="chain" id="PRO_5043924651" evidence="5">
    <location>
        <begin position="24"/>
        <end position="195"/>
    </location>
</feature>
<keyword evidence="8" id="KW-1185">Reference proteome</keyword>